<dbReference type="EMBL" id="PQWY01000010">
    <property type="protein sequence ID" value="PPK31502.1"/>
    <property type="molecule type" value="Genomic_DNA"/>
</dbReference>
<dbReference type="Proteomes" id="UP000239239">
    <property type="component" value="Unassembled WGS sequence"/>
</dbReference>
<gene>
    <name evidence="1" type="ORF">C3928_05555</name>
</gene>
<organism evidence="1 2">
    <name type="scientific">Legionella pneumophila</name>
    <dbReference type="NCBI Taxonomy" id="446"/>
    <lineage>
        <taxon>Bacteria</taxon>
        <taxon>Pseudomonadati</taxon>
        <taxon>Pseudomonadota</taxon>
        <taxon>Gammaproteobacteria</taxon>
        <taxon>Legionellales</taxon>
        <taxon>Legionellaceae</taxon>
        <taxon>Legionella</taxon>
    </lineage>
</organism>
<comment type="caution">
    <text evidence="1">The sequence shown here is derived from an EMBL/GenBank/DDBJ whole genome shotgun (WGS) entry which is preliminary data.</text>
</comment>
<evidence type="ECO:0000313" key="1">
    <source>
        <dbReference type="EMBL" id="PPK31502.1"/>
    </source>
</evidence>
<reference evidence="1 2" key="1">
    <citation type="submission" date="2018-02" db="EMBL/GenBank/DDBJ databases">
        <title>Draft genome sequences of four Legionella pneumophila clinical strains isolated in Ontario.</title>
        <authorList>
            <person name="Fortuna A."/>
            <person name="Ramnarine R."/>
            <person name="Li A."/>
            <person name="Frantz C."/>
            <person name="Mallo G."/>
        </authorList>
    </citation>
    <scope>NUCLEOTIDE SEQUENCE [LARGE SCALE GENOMIC DNA]</scope>
    <source>
        <strain evidence="1 2">LG61</strain>
    </source>
</reference>
<dbReference type="RefSeq" id="WP_027227669.1">
    <property type="nucleotide sequence ID" value="NZ_CP017601.1"/>
</dbReference>
<dbReference type="AlphaFoldDB" id="A0A2S6F237"/>
<proteinExistence type="predicted"/>
<evidence type="ECO:0000313" key="2">
    <source>
        <dbReference type="Proteomes" id="UP000239239"/>
    </source>
</evidence>
<name>A0A2S6F237_LEGPN</name>
<dbReference type="OrthoDB" id="5645602at2"/>
<protein>
    <submittedName>
        <fullName evidence="1">Uncharacterized protein</fullName>
    </submittedName>
</protein>
<sequence>MVSLEHIQKLISECRKLGEGGLDNGTNGLIPELEIDVVPPSEFLGVGNNPAIFVNSKTYKLMRTTHEKWVENRTIVFKSYLLFQPAIKIIGAIVHETGHAFNVAAKIPNTEANACIFEIEVLMRLFEVKSPLLLGCTELDMQSYFKSRLADYGKCLKDCQCLTDMVKLITHQFKLDEASSSEKENLQPLLPISNKWPGLFAKKQTVANKDKLLTSPETITPEVKILFYQLIKEGFHSPDTAIKLSM</sequence>
<accession>A0A2S6F237</accession>